<evidence type="ECO:0000313" key="18">
    <source>
        <dbReference type="EMBL" id="CAF4705414.1"/>
    </source>
</evidence>
<evidence type="ECO:0000313" key="20">
    <source>
        <dbReference type="Proteomes" id="UP000663873"/>
    </source>
</evidence>
<accession>A0A817WID5</accession>
<dbReference type="InterPro" id="IPR001314">
    <property type="entry name" value="Peptidase_S1A"/>
</dbReference>
<dbReference type="EMBL" id="CAJNXB010004114">
    <property type="protein sequence ID" value="CAF3356283.1"/>
    <property type="molecule type" value="Genomic_DNA"/>
</dbReference>
<evidence type="ECO:0000313" key="15">
    <source>
        <dbReference type="EMBL" id="CAF4494253.1"/>
    </source>
</evidence>
<dbReference type="Proteomes" id="UP000663838">
    <property type="component" value="Unassembled WGS sequence"/>
</dbReference>
<organism evidence="9 19">
    <name type="scientific">Rotaria socialis</name>
    <dbReference type="NCBI Taxonomy" id="392032"/>
    <lineage>
        <taxon>Eukaryota</taxon>
        <taxon>Metazoa</taxon>
        <taxon>Spiralia</taxon>
        <taxon>Gnathifera</taxon>
        <taxon>Rotifera</taxon>
        <taxon>Eurotatoria</taxon>
        <taxon>Bdelloidea</taxon>
        <taxon>Philodinida</taxon>
        <taxon>Philodinidae</taxon>
        <taxon>Rotaria</taxon>
    </lineage>
</organism>
<evidence type="ECO:0000256" key="6">
    <source>
        <dbReference type="SAM" id="MobiDB-lite"/>
    </source>
</evidence>
<dbReference type="EMBL" id="CAJNYT010005387">
    <property type="protein sequence ID" value="CAF3737606.1"/>
    <property type="molecule type" value="Genomic_DNA"/>
</dbReference>
<dbReference type="EMBL" id="CAJOBP010008297">
    <property type="protein sequence ID" value="CAF4531746.1"/>
    <property type="molecule type" value="Genomic_DNA"/>
</dbReference>
<evidence type="ECO:0000256" key="2">
    <source>
        <dbReference type="ARBA" id="ARBA00022801"/>
    </source>
</evidence>
<dbReference type="EMBL" id="CAJOBS010000951">
    <property type="protein sequence ID" value="CAF4665507.1"/>
    <property type="molecule type" value="Genomic_DNA"/>
</dbReference>
<feature type="domain" description="Peptidase S1" evidence="8">
    <location>
        <begin position="42"/>
        <end position="278"/>
    </location>
</feature>
<evidence type="ECO:0000313" key="12">
    <source>
        <dbReference type="EMBL" id="CAF3737606.1"/>
    </source>
</evidence>
<feature type="region of interest" description="Disordered" evidence="6">
    <location>
        <begin position="281"/>
        <end position="316"/>
    </location>
</feature>
<dbReference type="FunFam" id="2.40.10.10:FF:000006">
    <property type="entry name" value="Serine proteinase stubble"/>
    <property type="match status" value="1"/>
</dbReference>
<keyword evidence="1 5" id="KW-0645">Protease</keyword>
<feature type="compositionally biased region" description="Low complexity" evidence="6">
    <location>
        <begin position="281"/>
        <end position="305"/>
    </location>
</feature>
<evidence type="ECO:0000259" key="8">
    <source>
        <dbReference type="PROSITE" id="PS50240"/>
    </source>
</evidence>
<dbReference type="Gene3D" id="2.40.10.10">
    <property type="entry name" value="Trypsin-like serine proteases"/>
    <property type="match status" value="1"/>
</dbReference>
<keyword evidence="4" id="KW-1015">Disulfide bond</keyword>
<dbReference type="EMBL" id="CAJOBR010002805">
    <property type="protein sequence ID" value="CAF4705414.1"/>
    <property type="molecule type" value="Genomic_DNA"/>
</dbReference>
<reference evidence="9" key="1">
    <citation type="submission" date="2021-02" db="EMBL/GenBank/DDBJ databases">
        <authorList>
            <person name="Nowell W R."/>
        </authorList>
    </citation>
    <scope>NUCLEOTIDE SEQUENCE</scope>
</reference>
<dbReference type="EMBL" id="CAJNYV010005594">
    <property type="protein sequence ID" value="CAF3762296.1"/>
    <property type="molecule type" value="Genomic_DNA"/>
</dbReference>
<dbReference type="InterPro" id="IPR009003">
    <property type="entry name" value="Peptidase_S1_PA"/>
</dbReference>
<evidence type="ECO:0000256" key="4">
    <source>
        <dbReference type="ARBA" id="ARBA00023157"/>
    </source>
</evidence>
<dbReference type="AlphaFoldDB" id="A0A817WID5"/>
<dbReference type="OrthoDB" id="546450at2759"/>
<dbReference type="PRINTS" id="PR00722">
    <property type="entry name" value="CHYMOTRYPSIN"/>
</dbReference>
<evidence type="ECO:0000256" key="7">
    <source>
        <dbReference type="SAM" id="SignalP"/>
    </source>
</evidence>
<dbReference type="EMBL" id="CAJOBO010003485">
    <property type="protein sequence ID" value="CAF4494253.1"/>
    <property type="molecule type" value="Genomic_DNA"/>
</dbReference>
<dbReference type="InterPro" id="IPR001254">
    <property type="entry name" value="Trypsin_dom"/>
</dbReference>
<comment type="caution">
    <text evidence="9">The sequence shown here is derived from an EMBL/GenBank/DDBJ whole genome shotgun (WGS) entry which is preliminary data.</text>
</comment>
<dbReference type="Proteomes" id="UP000663851">
    <property type="component" value="Unassembled WGS sequence"/>
</dbReference>
<dbReference type="SUPFAM" id="SSF50494">
    <property type="entry name" value="Trypsin-like serine proteases"/>
    <property type="match status" value="1"/>
</dbReference>
<dbReference type="GO" id="GO:0004252">
    <property type="term" value="F:serine-type endopeptidase activity"/>
    <property type="evidence" value="ECO:0007669"/>
    <property type="project" value="InterPro"/>
</dbReference>
<evidence type="ECO:0000313" key="17">
    <source>
        <dbReference type="EMBL" id="CAF4665507.1"/>
    </source>
</evidence>
<dbReference type="Pfam" id="PF00089">
    <property type="entry name" value="Trypsin"/>
    <property type="match status" value="1"/>
</dbReference>
<dbReference type="GO" id="GO:0006508">
    <property type="term" value="P:proteolysis"/>
    <property type="evidence" value="ECO:0007669"/>
    <property type="project" value="UniProtKB-KW"/>
</dbReference>
<dbReference type="InterPro" id="IPR043504">
    <property type="entry name" value="Peptidase_S1_PA_chymotrypsin"/>
</dbReference>
<keyword evidence="3 5" id="KW-0720">Serine protease</keyword>
<evidence type="ECO:0000313" key="13">
    <source>
        <dbReference type="EMBL" id="CAF3762296.1"/>
    </source>
</evidence>
<evidence type="ECO:0000256" key="3">
    <source>
        <dbReference type="ARBA" id="ARBA00022825"/>
    </source>
</evidence>
<feature type="signal peptide" evidence="7">
    <location>
        <begin position="1"/>
        <end position="21"/>
    </location>
</feature>
<dbReference type="PROSITE" id="PS00135">
    <property type="entry name" value="TRYPSIN_SER"/>
    <property type="match status" value="1"/>
</dbReference>
<keyword evidence="7" id="KW-0732">Signal</keyword>
<dbReference type="EMBL" id="CAJNYD010004787">
    <property type="protein sequence ID" value="CAF3630308.1"/>
    <property type="molecule type" value="Genomic_DNA"/>
</dbReference>
<dbReference type="InterPro" id="IPR033116">
    <property type="entry name" value="TRYPSIN_SER"/>
</dbReference>
<dbReference type="EMBL" id="CAJNYU010002049">
    <property type="protein sequence ID" value="CAF3499309.1"/>
    <property type="molecule type" value="Genomic_DNA"/>
</dbReference>
<dbReference type="Proteomes" id="UP000663869">
    <property type="component" value="Unassembled WGS sequence"/>
</dbReference>
<dbReference type="CDD" id="cd00190">
    <property type="entry name" value="Tryp_SPc"/>
    <property type="match status" value="1"/>
</dbReference>
<name>A0A817WID5_9BILA</name>
<dbReference type="EMBL" id="CAJOBQ010000296">
    <property type="protein sequence ID" value="CAF4320336.1"/>
    <property type="molecule type" value="Genomic_DNA"/>
</dbReference>
<dbReference type="Proteomes" id="UP000663873">
    <property type="component" value="Unassembled WGS sequence"/>
</dbReference>
<gene>
    <name evidence="10" type="ORF">FME351_LOCUS16679</name>
    <name evidence="12" type="ORF">GRG538_LOCUS30644</name>
    <name evidence="15" type="ORF">HFQ381_LOCUS27272</name>
    <name evidence="13" type="ORF">KIK155_LOCUS30336</name>
    <name evidence="11" type="ORF">LUA448_LOCUS31884</name>
    <name evidence="18" type="ORF">QYT958_LOCUS18034</name>
    <name evidence="9" type="ORF">TIS948_LOCUS23733</name>
    <name evidence="17" type="ORF">TOA249_LOCUS14949</name>
    <name evidence="14" type="ORF">TSG867_LOCUS7511</name>
    <name evidence="16" type="ORF">UJA718_LOCUS28246</name>
</gene>
<dbReference type="Proteomes" id="UP000663865">
    <property type="component" value="Unassembled WGS sequence"/>
</dbReference>
<evidence type="ECO:0000313" key="16">
    <source>
        <dbReference type="EMBL" id="CAF4531746.1"/>
    </source>
</evidence>
<evidence type="ECO:0000256" key="1">
    <source>
        <dbReference type="ARBA" id="ARBA00022670"/>
    </source>
</evidence>
<sequence>MSRLMHLAIQLLFLFISHIHSCQWSSTQCGCAKTAPSLHTRIVGGKPAVPHSWPWIVSIRKYGSHICGGVLINNRNLLSAAHCFKGYHPGQNKDFTFAMGHNAIQEKYLVIKPKRVVRHKSYNSNGMNIHDIVLIELEQAVSFNDSRIGFICLPVNHVNEGESYPPIGKQTWVVGWGTTQFQGKVSPILLQVSVPITKNQGCKQVLTAPAKQICAGYDQGGKDSCQGDSGGPLVVETGNGMFELIGLVSFGVGCAKAMKPGVYTRVAGYIDWINDVLKSTSSNSNSNLNSNPNPTYPRPSSSKPTNPKPTNPNSKPLALSSTISNYQKLSYLIISIEILLLI</sequence>
<protein>
    <recommendedName>
        <fullName evidence="8">Peptidase S1 domain-containing protein</fullName>
    </recommendedName>
</protein>
<dbReference type="InterPro" id="IPR018114">
    <property type="entry name" value="TRYPSIN_HIS"/>
</dbReference>
<evidence type="ECO:0000313" key="11">
    <source>
        <dbReference type="EMBL" id="CAF3630308.1"/>
    </source>
</evidence>
<keyword evidence="20" id="KW-1185">Reference proteome</keyword>
<dbReference type="PANTHER" id="PTHR24252">
    <property type="entry name" value="ACROSIN-RELATED"/>
    <property type="match status" value="1"/>
</dbReference>
<dbReference type="PANTHER" id="PTHR24252:SF7">
    <property type="entry name" value="HYALIN"/>
    <property type="match status" value="1"/>
</dbReference>
<proteinExistence type="predicted"/>
<dbReference type="Proteomes" id="UP000663862">
    <property type="component" value="Unassembled WGS sequence"/>
</dbReference>
<dbReference type="PROSITE" id="PS50240">
    <property type="entry name" value="TRYPSIN_DOM"/>
    <property type="match status" value="1"/>
</dbReference>
<evidence type="ECO:0000256" key="5">
    <source>
        <dbReference type="RuleBase" id="RU363034"/>
    </source>
</evidence>
<evidence type="ECO:0000313" key="14">
    <source>
        <dbReference type="EMBL" id="CAF4320336.1"/>
    </source>
</evidence>
<dbReference type="Proteomes" id="UP000663872">
    <property type="component" value="Unassembled WGS sequence"/>
</dbReference>
<evidence type="ECO:0000313" key="19">
    <source>
        <dbReference type="Proteomes" id="UP000663825"/>
    </source>
</evidence>
<dbReference type="Proteomes" id="UP000663825">
    <property type="component" value="Unassembled WGS sequence"/>
</dbReference>
<evidence type="ECO:0000313" key="10">
    <source>
        <dbReference type="EMBL" id="CAF3499309.1"/>
    </source>
</evidence>
<dbReference type="Proteomes" id="UP000663833">
    <property type="component" value="Unassembled WGS sequence"/>
</dbReference>
<dbReference type="Proteomes" id="UP000663848">
    <property type="component" value="Unassembled WGS sequence"/>
</dbReference>
<dbReference type="SMART" id="SM00020">
    <property type="entry name" value="Tryp_SPc"/>
    <property type="match status" value="1"/>
</dbReference>
<dbReference type="PROSITE" id="PS00134">
    <property type="entry name" value="TRYPSIN_HIS"/>
    <property type="match status" value="1"/>
</dbReference>
<keyword evidence="2 5" id="KW-0378">Hydrolase</keyword>
<feature type="chain" id="PRO_5044132361" description="Peptidase S1 domain-containing protein" evidence="7">
    <location>
        <begin position="22"/>
        <end position="342"/>
    </location>
</feature>
<evidence type="ECO:0000313" key="9">
    <source>
        <dbReference type="EMBL" id="CAF3356283.1"/>
    </source>
</evidence>